<dbReference type="EMBL" id="JAQIZT010000008">
    <property type="protein sequence ID" value="KAJ6989471.1"/>
    <property type="molecule type" value="Genomic_DNA"/>
</dbReference>
<sequence length="263" mass="29736">MAMQLEAEGNDDLDFSLNILVLGKTGVGKSATINSIFGEKRVEINAFAPATTRVNEIVGTINGVKIRIIDTPGLKLDTHDRDHNDLLLLRSLSRTLTSSIWNGAIVTLTHAASSPPDGPSGSSLGFEKNKNRENVLPNGQSWRPQLLLLCYSLKVLSESRSHLNLPTDLSGEDIDLDMDLVDLFDFDGEDEDGYDQLPPFKPLRKSRVQKLNKEQRKAYFEEYDYRVKLLQKERRDELKRLKKIKKRGKNSRNDYHNIGEDVD</sequence>
<evidence type="ECO:0000259" key="4">
    <source>
        <dbReference type="Pfam" id="PF04548"/>
    </source>
</evidence>
<dbReference type="GO" id="GO:0045036">
    <property type="term" value="P:protein targeting to chloroplast"/>
    <property type="evidence" value="ECO:0007669"/>
    <property type="project" value="TreeGrafter"/>
</dbReference>
<dbReference type="InterPro" id="IPR045058">
    <property type="entry name" value="GIMA/IAN/Toc"/>
</dbReference>
<dbReference type="GO" id="GO:0005525">
    <property type="term" value="F:GTP binding"/>
    <property type="evidence" value="ECO:0007669"/>
    <property type="project" value="UniProtKB-KW"/>
</dbReference>
<dbReference type="Proteomes" id="UP001164929">
    <property type="component" value="Chromosome 8"/>
</dbReference>
<comment type="caution">
    <text evidence="5">The sequence shown here is derived from an EMBL/GenBank/DDBJ whole genome shotgun (WGS) entry which is preliminary data.</text>
</comment>
<dbReference type="Gene3D" id="3.40.50.300">
    <property type="entry name" value="P-loop containing nucleotide triphosphate hydrolases"/>
    <property type="match status" value="1"/>
</dbReference>
<dbReference type="PANTHER" id="PTHR10903">
    <property type="entry name" value="GTPASE, IMAP FAMILY MEMBER-RELATED"/>
    <property type="match status" value="1"/>
</dbReference>
<organism evidence="5 6">
    <name type="scientific">Populus alba x Populus x berolinensis</name>
    <dbReference type="NCBI Taxonomy" id="444605"/>
    <lineage>
        <taxon>Eukaryota</taxon>
        <taxon>Viridiplantae</taxon>
        <taxon>Streptophyta</taxon>
        <taxon>Embryophyta</taxon>
        <taxon>Tracheophyta</taxon>
        <taxon>Spermatophyta</taxon>
        <taxon>Magnoliopsida</taxon>
        <taxon>eudicotyledons</taxon>
        <taxon>Gunneridae</taxon>
        <taxon>Pentapetalae</taxon>
        <taxon>rosids</taxon>
        <taxon>fabids</taxon>
        <taxon>Malpighiales</taxon>
        <taxon>Salicaceae</taxon>
        <taxon>Saliceae</taxon>
        <taxon>Populus</taxon>
    </lineage>
</organism>
<feature type="domain" description="AIG1-type G" evidence="4">
    <location>
        <begin position="17"/>
        <end position="80"/>
    </location>
</feature>
<dbReference type="AlphaFoldDB" id="A0AAD6QFJ8"/>
<accession>A0AAD6QFJ8</accession>
<protein>
    <recommendedName>
        <fullName evidence="4">AIG1-type G domain-containing protein</fullName>
    </recommendedName>
</protein>
<dbReference type="InterPro" id="IPR027417">
    <property type="entry name" value="P-loop_NTPase"/>
</dbReference>
<proteinExistence type="predicted"/>
<keyword evidence="2" id="KW-0342">GTP-binding</keyword>
<keyword evidence="1" id="KW-0547">Nucleotide-binding</keyword>
<feature type="compositionally biased region" description="Basic and acidic residues" evidence="3">
    <location>
        <begin position="251"/>
        <end position="263"/>
    </location>
</feature>
<dbReference type="GO" id="GO:0009707">
    <property type="term" value="C:chloroplast outer membrane"/>
    <property type="evidence" value="ECO:0007669"/>
    <property type="project" value="TreeGrafter"/>
</dbReference>
<evidence type="ECO:0000256" key="3">
    <source>
        <dbReference type="SAM" id="MobiDB-lite"/>
    </source>
</evidence>
<gene>
    <name evidence="5" type="ORF">NC653_022138</name>
</gene>
<feature type="region of interest" description="Disordered" evidence="3">
    <location>
        <begin position="243"/>
        <end position="263"/>
    </location>
</feature>
<dbReference type="PANTHER" id="PTHR10903:SF127">
    <property type="entry name" value="TRANSLOCASE OF CHLOROPLAST 159, CHLOROPLASTIC-LIKE"/>
    <property type="match status" value="1"/>
</dbReference>
<feature type="compositionally biased region" description="Low complexity" evidence="3">
    <location>
        <begin position="113"/>
        <end position="125"/>
    </location>
</feature>
<feature type="region of interest" description="Disordered" evidence="3">
    <location>
        <begin position="111"/>
        <end position="130"/>
    </location>
</feature>
<evidence type="ECO:0000256" key="1">
    <source>
        <dbReference type="ARBA" id="ARBA00022741"/>
    </source>
</evidence>
<evidence type="ECO:0000256" key="2">
    <source>
        <dbReference type="ARBA" id="ARBA00023134"/>
    </source>
</evidence>
<dbReference type="Pfam" id="PF04548">
    <property type="entry name" value="AIG1"/>
    <property type="match status" value="1"/>
</dbReference>
<evidence type="ECO:0000313" key="5">
    <source>
        <dbReference type="EMBL" id="KAJ6989471.1"/>
    </source>
</evidence>
<name>A0AAD6QFJ8_9ROSI</name>
<dbReference type="SUPFAM" id="SSF52540">
    <property type="entry name" value="P-loop containing nucleoside triphosphate hydrolases"/>
    <property type="match status" value="1"/>
</dbReference>
<dbReference type="InterPro" id="IPR006703">
    <property type="entry name" value="G_AIG1"/>
</dbReference>
<reference evidence="5" key="1">
    <citation type="journal article" date="2023" name="Mol. Ecol. Resour.">
        <title>Chromosome-level genome assembly of a triploid poplar Populus alba 'Berolinensis'.</title>
        <authorList>
            <person name="Chen S."/>
            <person name="Yu Y."/>
            <person name="Wang X."/>
            <person name="Wang S."/>
            <person name="Zhang T."/>
            <person name="Zhou Y."/>
            <person name="He R."/>
            <person name="Meng N."/>
            <person name="Wang Y."/>
            <person name="Liu W."/>
            <person name="Liu Z."/>
            <person name="Liu J."/>
            <person name="Guo Q."/>
            <person name="Huang H."/>
            <person name="Sederoff R.R."/>
            <person name="Wang G."/>
            <person name="Qu G."/>
            <person name="Chen S."/>
        </authorList>
    </citation>
    <scope>NUCLEOTIDE SEQUENCE</scope>
    <source>
        <strain evidence="5">SC-2020</strain>
    </source>
</reference>
<evidence type="ECO:0000313" key="6">
    <source>
        <dbReference type="Proteomes" id="UP001164929"/>
    </source>
</evidence>
<keyword evidence="6" id="KW-1185">Reference proteome</keyword>